<dbReference type="Gene3D" id="3.30.470.30">
    <property type="entry name" value="DNA ligase/mRNA capping enzyme"/>
    <property type="match status" value="1"/>
</dbReference>
<accession>A0A6C0IZW1</accession>
<protein>
    <recommendedName>
        <fullName evidence="1">mRNA capping enzyme adenylation domain-containing protein</fullName>
    </recommendedName>
</protein>
<dbReference type="InterPro" id="IPR001339">
    <property type="entry name" value="mRNA_cap_enzyme_adenylation"/>
</dbReference>
<dbReference type="SUPFAM" id="SSF56091">
    <property type="entry name" value="DNA ligase/mRNA capping enzyme, catalytic domain"/>
    <property type="match status" value="1"/>
</dbReference>
<evidence type="ECO:0000313" key="2">
    <source>
        <dbReference type="EMBL" id="QHT98924.1"/>
    </source>
</evidence>
<proteinExistence type="predicted"/>
<dbReference type="GO" id="GO:0005524">
    <property type="term" value="F:ATP binding"/>
    <property type="evidence" value="ECO:0007669"/>
    <property type="project" value="InterPro"/>
</dbReference>
<dbReference type="GO" id="GO:0006370">
    <property type="term" value="P:7-methylguanosine mRNA capping"/>
    <property type="evidence" value="ECO:0007669"/>
    <property type="project" value="InterPro"/>
</dbReference>
<organism evidence="2">
    <name type="scientific">viral metagenome</name>
    <dbReference type="NCBI Taxonomy" id="1070528"/>
    <lineage>
        <taxon>unclassified sequences</taxon>
        <taxon>metagenomes</taxon>
        <taxon>organismal metagenomes</taxon>
    </lineage>
</organism>
<dbReference type="Pfam" id="PF01331">
    <property type="entry name" value="mRNA_cap_enzyme"/>
    <property type="match status" value="1"/>
</dbReference>
<reference evidence="2" key="1">
    <citation type="journal article" date="2020" name="Nature">
        <title>Giant virus diversity and host interactions through global metagenomics.</title>
        <authorList>
            <person name="Schulz F."/>
            <person name="Roux S."/>
            <person name="Paez-Espino D."/>
            <person name="Jungbluth S."/>
            <person name="Walsh D.A."/>
            <person name="Denef V.J."/>
            <person name="McMahon K.D."/>
            <person name="Konstantinidis K.T."/>
            <person name="Eloe-Fadrosh E.A."/>
            <person name="Kyrpides N.C."/>
            <person name="Woyke T."/>
        </authorList>
    </citation>
    <scope>NUCLEOTIDE SEQUENCE</scope>
    <source>
        <strain evidence="2">GVMAG-M-3300025695-21</strain>
    </source>
</reference>
<sequence>MYTGIISFVDRVAFNIKSNDIKDVILNQLSAYNIKIIQKHYYKLDENNIKNIKNQKHLCNLRSNGNPYYIFMTTYNDIPIIYYIDKKVHPNYQKPRIILGRGLFKEELFKNTLFDGEMVKKNDGKWTFLINDIIVYKGNYLENSILPDRLKLLYDLIENCYTPDSTMDVCDFKVKNYYYLYKESINELIELSKKLNYTCRGIYIWSYNLKHKPKLYNFDESTIINVVRQIKDDTTFKTLDETGTSIVSDIPKIPDVPEETQNNITEILNDEKERILWVMKTSEPDIYKLYDNENIGNSISIGIALIPTMSISKMMRNTFKNCNVVTVAKYKCVYNEKFNKWTPVKPL</sequence>
<dbReference type="AlphaFoldDB" id="A0A6C0IZW1"/>
<evidence type="ECO:0000259" key="1">
    <source>
        <dbReference type="Pfam" id="PF01331"/>
    </source>
</evidence>
<dbReference type="EMBL" id="MN740298">
    <property type="protein sequence ID" value="QHT98924.1"/>
    <property type="molecule type" value="Genomic_DNA"/>
</dbReference>
<name>A0A6C0IZW1_9ZZZZ</name>
<feature type="domain" description="mRNA capping enzyme adenylation" evidence="1">
    <location>
        <begin position="44"/>
        <end position="198"/>
    </location>
</feature>
<dbReference type="GO" id="GO:0004484">
    <property type="term" value="F:mRNA guanylyltransferase activity"/>
    <property type="evidence" value="ECO:0007669"/>
    <property type="project" value="InterPro"/>
</dbReference>